<accession>A0A0N0BC81</accession>
<feature type="region of interest" description="Disordered" evidence="1">
    <location>
        <begin position="88"/>
        <end position="148"/>
    </location>
</feature>
<evidence type="ECO:0000313" key="3">
    <source>
        <dbReference type="Proteomes" id="UP000053105"/>
    </source>
</evidence>
<feature type="compositionally biased region" description="Basic and acidic residues" evidence="1">
    <location>
        <begin position="130"/>
        <end position="146"/>
    </location>
</feature>
<name>A0A0N0BC81_9HYME</name>
<keyword evidence="3" id="KW-1185">Reference proteome</keyword>
<feature type="compositionally biased region" description="Acidic residues" evidence="1">
    <location>
        <begin position="102"/>
        <end position="129"/>
    </location>
</feature>
<evidence type="ECO:0000256" key="1">
    <source>
        <dbReference type="SAM" id="MobiDB-lite"/>
    </source>
</evidence>
<dbReference type="AlphaFoldDB" id="A0A0N0BC81"/>
<organism evidence="2 3">
    <name type="scientific">Melipona quadrifasciata</name>
    <dbReference type="NCBI Taxonomy" id="166423"/>
    <lineage>
        <taxon>Eukaryota</taxon>
        <taxon>Metazoa</taxon>
        <taxon>Ecdysozoa</taxon>
        <taxon>Arthropoda</taxon>
        <taxon>Hexapoda</taxon>
        <taxon>Insecta</taxon>
        <taxon>Pterygota</taxon>
        <taxon>Neoptera</taxon>
        <taxon>Endopterygota</taxon>
        <taxon>Hymenoptera</taxon>
        <taxon>Apocrita</taxon>
        <taxon>Aculeata</taxon>
        <taxon>Apoidea</taxon>
        <taxon>Anthophila</taxon>
        <taxon>Apidae</taxon>
        <taxon>Melipona</taxon>
    </lineage>
</organism>
<sequence length="167" mass="19169">MSYRSSTLSRRVCGTPLGWIIKLSQVFEIEFLFLCVERLLADEKKIVKTEENKAYQANLNNVKYINTDQANFILVNLLVGIGKLKRAATPGARKLPCKPEKEEEAAAAAEEEEEEEEEEVEEKEEEEEDERGRGRMRDKASRRCEDFSSAFAQPKVENNCDSFDDRI</sequence>
<proteinExistence type="predicted"/>
<dbReference type="Proteomes" id="UP000053105">
    <property type="component" value="Unassembled WGS sequence"/>
</dbReference>
<dbReference type="EMBL" id="KQ435922">
    <property type="protein sequence ID" value="KOX68631.1"/>
    <property type="molecule type" value="Genomic_DNA"/>
</dbReference>
<reference evidence="2 3" key="1">
    <citation type="submission" date="2015-07" db="EMBL/GenBank/DDBJ databases">
        <title>The genome of Melipona quadrifasciata.</title>
        <authorList>
            <person name="Pan H."/>
            <person name="Kapheim K."/>
        </authorList>
    </citation>
    <scope>NUCLEOTIDE SEQUENCE [LARGE SCALE GENOMIC DNA]</scope>
    <source>
        <strain evidence="2">0111107301</strain>
        <tissue evidence="2">Whole body</tissue>
    </source>
</reference>
<protein>
    <submittedName>
        <fullName evidence="2">Uncharacterized protein</fullName>
    </submittedName>
</protein>
<evidence type="ECO:0000313" key="2">
    <source>
        <dbReference type="EMBL" id="KOX68631.1"/>
    </source>
</evidence>
<gene>
    <name evidence="2" type="ORF">WN51_04117</name>
</gene>